<protein>
    <submittedName>
        <fullName evidence="1">Uncharacterized protein</fullName>
    </submittedName>
</protein>
<comment type="caution">
    <text evidence="1">The sequence shown here is derived from an EMBL/GenBank/DDBJ whole genome shotgun (WGS) entry which is preliminary data.</text>
</comment>
<evidence type="ECO:0000313" key="1">
    <source>
        <dbReference type="EMBL" id="KAI6093365.1"/>
    </source>
</evidence>
<reference evidence="1 2" key="1">
    <citation type="journal article" date="2022" name="New Phytol.">
        <title>Ecological generalism drives hyperdiversity of secondary metabolite gene clusters in xylarialean endophytes.</title>
        <authorList>
            <person name="Franco M.E.E."/>
            <person name="Wisecaver J.H."/>
            <person name="Arnold A.E."/>
            <person name="Ju Y.M."/>
            <person name="Slot J.C."/>
            <person name="Ahrendt S."/>
            <person name="Moore L.P."/>
            <person name="Eastman K.E."/>
            <person name="Scott K."/>
            <person name="Konkel Z."/>
            <person name="Mondo S.J."/>
            <person name="Kuo A."/>
            <person name="Hayes R.D."/>
            <person name="Haridas S."/>
            <person name="Andreopoulos B."/>
            <person name="Riley R."/>
            <person name="LaButti K."/>
            <person name="Pangilinan J."/>
            <person name="Lipzen A."/>
            <person name="Amirebrahimi M."/>
            <person name="Yan J."/>
            <person name="Adam C."/>
            <person name="Keymanesh K."/>
            <person name="Ng V."/>
            <person name="Louie K."/>
            <person name="Northen T."/>
            <person name="Drula E."/>
            <person name="Henrissat B."/>
            <person name="Hsieh H.M."/>
            <person name="Youens-Clark K."/>
            <person name="Lutzoni F."/>
            <person name="Miadlikowska J."/>
            <person name="Eastwood D.C."/>
            <person name="Hamelin R.C."/>
            <person name="Grigoriev I.V."/>
            <person name="U'Ren J.M."/>
        </authorList>
    </citation>
    <scope>NUCLEOTIDE SEQUENCE [LARGE SCALE GENOMIC DNA]</scope>
    <source>
        <strain evidence="1 2">ER1909</strain>
    </source>
</reference>
<sequence length="1152" mass="129415">MSGENNSPVAAGPAEELKDAILEPKNEVAEPPIDEPEVGAASKASVTNQPESTPAPTRKSRKRRQSITPSPESIGIISTPVGPQQVSVPPGPPPPPIIIVSGSESDSSPASSSSDSEEDVKKASKLNHTSLFEAYARKLGHKPGATLKGSLRGTRGKKGPRLIAGFADYVHSLEARIHSLETQLDKDKPKDDDDKSDSSDDDGPTATSASGLGIKFFLYDNEVDPTGRFRMDRDFEPNTYRSSVDPWNFIRVLYRWKNEKPTETTQTNGDDEMPNPADIEVVGIRVDSISIAAFFRKTTHFYGTRFNLTELFKPFRSIIRNLAEFQANLVGLENRWGSAAVKESNSEAKEAESKERVDENEESGVSSDSNTDANQPEKPSDAASQDSASVISEESDGQEALAHFRELMKFIDKYLQPQIKLYEEIREGSARKIAFENLWMLFNFNDTIYCPTKRGHQEVTIIEPGNKPSRYYTKPKFTPQAYRVIHSTGGVGVYVDPNLDYDSIITPDSQGQELATISAKERFSQLIVFCFSVSFDGEKYTPVEDFFIFKPFEGEVDITSLEGYPLRFHRQEPQISKMLLERGRKFIDMTSISHMTYEGLTVGDDRQEVASSVIIDIKLFYQENESDRPLVGPLRTTAPPRLFGQVIEVAAPVVNCPHKKPCERSQCTRDIYTEVSNTHKVNASLRRYLYEYEPEEKSPKLAREAIKKHMEATNFILLLPGQIPGFALRSRKWVQLDANLLRWTLDHDRDGKQSADDAGWKDLVLPPGHKDIVLAMVKNHTASTSVLGKEGIRQTSEVDLVRGKGKGCIILIHGAPGVGKTSTAECVAAYTKRPLFPITCGDIGYQPDIVEKNLDRLFYLAHRWGCVLLLDEADVFLAKRSKEDIKRNGLVSIFLRTLEYYSGILFLTTNRVGMIDDAFRSRLHLTLYYPKLDRAQSRKIWKVNLRRLKELNAERDSQGRPKVRIDKEKILKYADLNFEELHWNGRQIRNAFQSALALADFKAQDQRGGHAAPTLAVEQFETIAAASHEFDYYLQVTHGFDEEKIAARDRTRGAYKHSEARKLKSLPLSDEESDDESDSDASQVLPSHDSDVSDSDREEKSSHKKDKKGKKKSKKTTRSKKHKKDDVKSERKKGKEKARDTDESDDSSDDDD</sequence>
<gene>
    <name evidence="1" type="ORF">F4821DRAFT_79962</name>
</gene>
<dbReference type="Proteomes" id="UP001497680">
    <property type="component" value="Unassembled WGS sequence"/>
</dbReference>
<organism evidence="1 2">
    <name type="scientific">Hypoxylon rubiginosum</name>
    <dbReference type="NCBI Taxonomy" id="110542"/>
    <lineage>
        <taxon>Eukaryota</taxon>
        <taxon>Fungi</taxon>
        <taxon>Dikarya</taxon>
        <taxon>Ascomycota</taxon>
        <taxon>Pezizomycotina</taxon>
        <taxon>Sordariomycetes</taxon>
        <taxon>Xylariomycetidae</taxon>
        <taxon>Xylariales</taxon>
        <taxon>Hypoxylaceae</taxon>
        <taxon>Hypoxylon</taxon>
    </lineage>
</organism>
<proteinExistence type="predicted"/>
<evidence type="ECO:0000313" key="2">
    <source>
        <dbReference type="Proteomes" id="UP001497680"/>
    </source>
</evidence>
<dbReference type="EMBL" id="MU394281">
    <property type="protein sequence ID" value="KAI6093365.1"/>
    <property type="molecule type" value="Genomic_DNA"/>
</dbReference>
<name>A0ACC0DLD7_9PEZI</name>
<keyword evidence="2" id="KW-1185">Reference proteome</keyword>
<accession>A0ACC0DLD7</accession>